<accession>A0A3M7CXJ2</accession>
<dbReference type="Proteomes" id="UP000270230">
    <property type="component" value="Unassembled WGS sequence"/>
</dbReference>
<gene>
    <name evidence="3" type="ORF">D0865_03496</name>
</gene>
<dbReference type="VEuPathDB" id="FungiDB:BTJ68_12182"/>
<evidence type="ECO:0000313" key="4">
    <source>
        <dbReference type="Proteomes" id="UP000270230"/>
    </source>
</evidence>
<sequence>MSLLLTLFLTSLACAQSSIPISYRDSVFTTNTCLRRSVYVYTSESSTYVVTDFGTTSLAASPTYCANASISTSTVYGLAQTITTALPASTVTIYQQQTLPTTLASSEAQPTATILADSGFETGNENPFNTSSSGSGVSAAVVQSGPLLPFSGDSYLLITFDDPTSPASNVRRQANAPLTYNVTQQFAATAGTTYLLSAYAAQAGSGASDPSCSLTICADPGCGSPASLSSKYSQYSYIFNAPVSESDAVATFSVTCDRSAYVALDNVTISSNSPGVDTGAGSSALITSTVFITRTATLTLQQSQTFTEIETTTVVRGSTLILTSTVPTVLYQTATLQPSEPATRTFNHTATQTATVQVGNVETKTLNFTGTETTTLWNTATAIQAIAETKFFNVTVSEHLTTTSEFGFKATLFQTLNRTTTLYPNASLVYETITATTTQMFTETTISRLSQPAGTLTTTATLSLTTTAILSLTTTEPRETLPASTVITYLSGSIITLTLPRETESVPYTLPQATFTPLPETTYVTLTLEPSTITSYISVTLPAVTEYQTWTASALTETVQLTQTLPGETATFTLPPDTFALPAETATSILPPKTFTLPAETATLTLPAETYTLPAETSSVYGPTITETYTPAIDFTSSTEVSSSEISSSSEEYIPSSTSEEPVFVPQPTDPDVPAVALASPTVIIGDIYGSPNSYDDVSLPVSLPFPITLYGRSSSNVRVSTNGVVGLTVLSREYTNRDLPYYGYPNCEAQQLDDGAGRTMNGCFLETGALALWDGEFEKSFEELRLVKADSMPRRHLYLSRGGYAQEYFDTRLTNFHLNRTQQGIYYEVTGTQPSRQVTFEFYLSHIEDAGQYYHLNVSDWGCSAAVGVESQGAGLFQQYSNSQPTVYPGLQLTFDTGVSNSYVVDSPGDTSVPPQNCPGYNGGSEAIRKKKVAGVNL</sequence>
<name>A0A3M7CXJ2_HORWE</name>
<dbReference type="EMBL" id="QWIN01000194">
    <property type="protein sequence ID" value="RMY56733.1"/>
    <property type="molecule type" value="Genomic_DNA"/>
</dbReference>
<evidence type="ECO:0000256" key="2">
    <source>
        <dbReference type="SAM" id="SignalP"/>
    </source>
</evidence>
<dbReference type="OrthoDB" id="10031947at2759"/>
<organism evidence="3 4">
    <name type="scientific">Hortaea werneckii</name>
    <name type="common">Black yeast</name>
    <name type="synonym">Cladosporium werneckii</name>
    <dbReference type="NCBI Taxonomy" id="91943"/>
    <lineage>
        <taxon>Eukaryota</taxon>
        <taxon>Fungi</taxon>
        <taxon>Dikarya</taxon>
        <taxon>Ascomycota</taxon>
        <taxon>Pezizomycotina</taxon>
        <taxon>Dothideomycetes</taxon>
        <taxon>Dothideomycetidae</taxon>
        <taxon>Mycosphaerellales</taxon>
        <taxon>Teratosphaeriaceae</taxon>
        <taxon>Hortaea</taxon>
    </lineage>
</organism>
<keyword evidence="2" id="KW-0732">Signal</keyword>
<protein>
    <submittedName>
        <fullName evidence="3">Uncharacterized protein</fullName>
    </submittedName>
</protein>
<feature type="compositionally biased region" description="Low complexity" evidence="1">
    <location>
        <begin position="637"/>
        <end position="662"/>
    </location>
</feature>
<feature type="chain" id="PRO_5018291970" evidence="2">
    <location>
        <begin position="16"/>
        <end position="939"/>
    </location>
</feature>
<evidence type="ECO:0000256" key="1">
    <source>
        <dbReference type="SAM" id="MobiDB-lite"/>
    </source>
</evidence>
<feature type="signal peptide" evidence="2">
    <location>
        <begin position="1"/>
        <end position="15"/>
    </location>
</feature>
<dbReference type="AlphaFoldDB" id="A0A3M7CXJ2"/>
<reference evidence="3 4" key="1">
    <citation type="journal article" date="2018" name="BMC Genomics">
        <title>Genomic evidence for intraspecific hybridization in a clonal and extremely halotolerant yeast.</title>
        <authorList>
            <person name="Gostincar C."/>
            <person name="Stajich J.E."/>
            <person name="Zupancic J."/>
            <person name="Zalar P."/>
            <person name="Gunde-Cimerman N."/>
        </authorList>
    </citation>
    <scope>NUCLEOTIDE SEQUENCE [LARGE SCALE GENOMIC DNA]</scope>
    <source>
        <strain evidence="3 4">EXF-151</strain>
    </source>
</reference>
<feature type="region of interest" description="Disordered" evidence="1">
    <location>
        <begin position="636"/>
        <end position="665"/>
    </location>
</feature>
<evidence type="ECO:0000313" key="3">
    <source>
        <dbReference type="EMBL" id="RMY56733.1"/>
    </source>
</evidence>
<comment type="caution">
    <text evidence="3">The sequence shown here is derived from an EMBL/GenBank/DDBJ whole genome shotgun (WGS) entry which is preliminary data.</text>
</comment>
<proteinExistence type="predicted"/>